<dbReference type="GO" id="GO:0009311">
    <property type="term" value="P:oligosaccharide metabolic process"/>
    <property type="evidence" value="ECO:0007669"/>
    <property type="project" value="InterPro"/>
</dbReference>
<dbReference type="Gene3D" id="1.50.10.10">
    <property type="match status" value="1"/>
</dbReference>
<dbReference type="SUPFAM" id="SSF48208">
    <property type="entry name" value="Six-hairpin glycosidases"/>
    <property type="match status" value="1"/>
</dbReference>
<evidence type="ECO:0000313" key="4">
    <source>
        <dbReference type="EMBL" id="EKM54335.1"/>
    </source>
</evidence>
<feature type="domain" description="Glycosyl hydrolase family 63 C-terminal" evidence="2">
    <location>
        <begin position="865"/>
        <end position="955"/>
    </location>
</feature>
<dbReference type="HOGENOM" id="CLU_005386_0_0_1"/>
<dbReference type="AlphaFoldDB" id="K5W5F1"/>
<dbReference type="Pfam" id="PF03200">
    <property type="entry name" value="Glyco_hydro_63"/>
    <property type="match status" value="1"/>
</dbReference>
<dbReference type="PANTHER" id="PTHR10412:SF10">
    <property type="entry name" value="GLYCOSYL HYDROLASE FAMILY 63 C-TERMINAL DOMAIN-CONTAINING PROTEIN"/>
    <property type="match status" value="1"/>
</dbReference>
<dbReference type="GO" id="GO:0004573">
    <property type="term" value="F:Glc3Man9GlcNAc2 oligosaccharide glucosidase activity"/>
    <property type="evidence" value="ECO:0007669"/>
    <property type="project" value="InterPro"/>
</dbReference>
<name>K5W5F1_PHACS</name>
<dbReference type="KEGG" id="pco:PHACADRAFT_146182"/>
<dbReference type="InParanoid" id="K5W5F1"/>
<dbReference type="STRING" id="650164.K5W5F1"/>
<dbReference type="Pfam" id="PF22422">
    <property type="entry name" value="MGH1-like_GH"/>
    <property type="match status" value="1"/>
</dbReference>
<dbReference type="RefSeq" id="XP_007397033.1">
    <property type="nucleotide sequence ID" value="XM_007396971.1"/>
</dbReference>
<reference evidence="4 5" key="1">
    <citation type="journal article" date="2012" name="BMC Genomics">
        <title>Comparative genomics of the white-rot fungi, Phanerochaete carnosa and P. chrysosporium, to elucidate the genetic basis of the distinct wood types they colonize.</title>
        <authorList>
            <person name="Suzuki H."/>
            <person name="MacDonald J."/>
            <person name="Syed K."/>
            <person name="Salamov A."/>
            <person name="Hori C."/>
            <person name="Aerts A."/>
            <person name="Henrissat B."/>
            <person name="Wiebenga A."/>
            <person name="vanKuyk P.A."/>
            <person name="Barry K."/>
            <person name="Lindquist E."/>
            <person name="LaButti K."/>
            <person name="Lapidus A."/>
            <person name="Lucas S."/>
            <person name="Coutinho P."/>
            <person name="Gong Y."/>
            <person name="Samejima M."/>
            <person name="Mahadevan R."/>
            <person name="Abou-Zaid M."/>
            <person name="de Vries R.P."/>
            <person name="Igarashi K."/>
            <person name="Yadav J.S."/>
            <person name="Grigoriev I.V."/>
            <person name="Master E.R."/>
        </authorList>
    </citation>
    <scope>NUCLEOTIDE SEQUENCE [LARGE SCALE GENOMIC DNA]</scope>
    <source>
        <strain evidence="4 5">HHB-10118-sp</strain>
    </source>
</reference>
<evidence type="ECO:0000256" key="1">
    <source>
        <dbReference type="SAM" id="MobiDB-lite"/>
    </source>
</evidence>
<feature type="region of interest" description="Disordered" evidence="1">
    <location>
        <begin position="410"/>
        <end position="455"/>
    </location>
</feature>
<feature type="compositionally biased region" description="Basic and acidic residues" evidence="1">
    <location>
        <begin position="54"/>
        <end position="75"/>
    </location>
</feature>
<evidence type="ECO:0000259" key="2">
    <source>
        <dbReference type="Pfam" id="PF03200"/>
    </source>
</evidence>
<gene>
    <name evidence="4" type="ORF">PHACADRAFT_146182</name>
</gene>
<proteinExistence type="predicted"/>
<dbReference type="InterPro" id="IPR054491">
    <property type="entry name" value="MGH1-like_GH"/>
</dbReference>
<keyword evidence="5" id="KW-1185">Reference proteome</keyword>
<dbReference type="GeneID" id="18908690"/>
<dbReference type="InterPro" id="IPR004888">
    <property type="entry name" value="Glycoside_hydrolase_63"/>
</dbReference>
<feature type="region of interest" description="Disordered" evidence="1">
    <location>
        <begin position="1"/>
        <end position="75"/>
    </location>
</feature>
<protein>
    <submittedName>
        <fullName evidence="4">Uncharacterized protein</fullName>
    </submittedName>
</protein>
<dbReference type="PANTHER" id="PTHR10412">
    <property type="entry name" value="MANNOSYL-OLIGOSACCHARIDE GLUCOSIDASE"/>
    <property type="match status" value="1"/>
</dbReference>
<feature type="compositionally biased region" description="Pro residues" evidence="1">
    <location>
        <begin position="43"/>
        <end position="53"/>
    </location>
</feature>
<dbReference type="EMBL" id="JH930473">
    <property type="protein sequence ID" value="EKM54335.1"/>
    <property type="molecule type" value="Genomic_DNA"/>
</dbReference>
<dbReference type="Proteomes" id="UP000008370">
    <property type="component" value="Unassembled WGS sequence"/>
</dbReference>
<evidence type="ECO:0000259" key="3">
    <source>
        <dbReference type="Pfam" id="PF22422"/>
    </source>
</evidence>
<feature type="domain" description="Mannosylglycerate hydrolase MGH1-like glycoside hydrolase" evidence="3">
    <location>
        <begin position="588"/>
        <end position="694"/>
    </location>
</feature>
<dbReference type="InterPro" id="IPR012341">
    <property type="entry name" value="6hp_glycosidase-like_sf"/>
</dbReference>
<sequence length="1103" mass="126164">MSRAEQIRGKFFGNPPDGKANSADAGLPRSGSDNPLTIKIPQPTAPATPAPPPKLRESKTDSSPRDVAEDRPTKSFRERLVEQLGPDYHGAERHRLVQDDEKEMHWKRWGPYVSDRQWATVREDYSSNGDAWSHFPHDHARSRAYRWGEDGLAGISDNHQRICFALSLWNGQDAILKERLFGVTGHQGNHGEDVKELYYYLDSTPTHSYMKFLYKYPQKAFPYDELVRENVNRGRDVPEFEILDTDCFSDDRYWDVFVEYAKDEQDPNSIYVRVTSYNRGPDPATLHVIPQFWFPNTWSWNDDHSPTPSLHASGEGVITAKHHSLGKFHLYCLPSPPPVDTQGQEVQTESDTEGVLPELLFTENNTNFSRLYGGQNETLYVKDAFHDHIISAHRPPDAVDGFFVSKIHSSTQGHRTIPSGGFNGAESETPPSEQEQGPRTPFPPTPNYVNPEKKGTKSAAHYVFENVPPRGGCAVVRMKLTQRKPSEDPSVEDEGIFDDAVEERREEANEFFNGLVIGPISDDFRQIMRQALSGMLWTKQYYQFIQQPWIDGDPKQPPPPPERKWIRNRGWKHMHAADILSMPDKWEYPFFAAWDTAFHCIPLAVVDPGFAKKQLDLLTREWYMKPDGQIPAYEWNFGDVNPPVHAWATFRIFKIERKLYGKEDLPFLERVFQKLLLNFTWWVNRKDSEGNNVFEGGFLGLDNIGVFNRSEPLPTGGTLRQADGTAWMAFYCLNMLNIALELAKHNPVYEDIASKFFEHFILIADAMTFRSGDDESSLWNEQDGMYYDAIQFGHGNTMQLPVRSLVGLIPLYATLVLEPSVIDRLPGFKKRMEWFIENRPEISERNMANMKVSGRGERRLLALASKERLERILRVMLDETEFLSEHGIRSLSKYHKDHPWGMDVNGQRHEVNYWPGDSQSGMFGGNSNWRGPIWLAVNFLLIESLQRFYQYYGDEVQVECPTGSGDYMNLANVAEEIQHRIIHIFGRDVEGRRATNGGNVKLDYDPHFRDYVWFYEYFHADDGRGIGASHQTGWSGLVAYHILQSGASCRLPKTPKTPRGIVNHYFDENIDYQSEYGGETPSVFSAYSAADANTLGDISPDAL</sequence>
<dbReference type="InterPro" id="IPR031335">
    <property type="entry name" value="Glyco_hydro_63_C"/>
</dbReference>
<organism evidence="4 5">
    <name type="scientific">Phanerochaete carnosa (strain HHB-10118-sp)</name>
    <name type="common">White-rot fungus</name>
    <name type="synonym">Peniophora carnosa</name>
    <dbReference type="NCBI Taxonomy" id="650164"/>
    <lineage>
        <taxon>Eukaryota</taxon>
        <taxon>Fungi</taxon>
        <taxon>Dikarya</taxon>
        <taxon>Basidiomycota</taxon>
        <taxon>Agaricomycotina</taxon>
        <taxon>Agaricomycetes</taxon>
        <taxon>Polyporales</taxon>
        <taxon>Phanerochaetaceae</taxon>
        <taxon>Phanerochaete</taxon>
    </lineage>
</organism>
<evidence type="ECO:0000313" key="5">
    <source>
        <dbReference type="Proteomes" id="UP000008370"/>
    </source>
</evidence>
<dbReference type="OrthoDB" id="14419at2759"/>
<dbReference type="InterPro" id="IPR008928">
    <property type="entry name" value="6-hairpin_glycosidase_sf"/>
</dbReference>
<accession>K5W5F1</accession>